<dbReference type="AlphaFoldDB" id="A0A2Z6N815"/>
<dbReference type="Proteomes" id="UP000242715">
    <property type="component" value="Unassembled WGS sequence"/>
</dbReference>
<organism evidence="1 2">
    <name type="scientific">Trifolium subterraneum</name>
    <name type="common">Subterranean clover</name>
    <dbReference type="NCBI Taxonomy" id="3900"/>
    <lineage>
        <taxon>Eukaryota</taxon>
        <taxon>Viridiplantae</taxon>
        <taxon>Streptophyta</taxon>
        <taxon>Embryophyta</taxon>
        <taxon>Tracheophyta</taxon>
        <taxon>Spermatophyta</taxon>
        <taxon>Magnoliopsida</taxon>
        <taxon>eudicotyledons</taxon>
        <taxon>Gunneridae</taxon>
        <taxon>Pentapetalae</taxon>
        <taxon>rosids</taxon>
        <taxon>fabids</taxon>
        <taxon>Fabales</taxon>
        <taxon>Fabaceae</taxon>
        <taxon>Papilionoideae</taxon>
        <taxon>50 kb inversion clade</taxon>
        <taxon>NPAAA clade</taxon>
        <taxon>Hologalegina</taxon>
        <taxon>IRL clade</taxon>
        <taxon>Trifolieae</taxon>
        <taxon>Trifolium</taxon>
    </lineage>
</organism>
<proteinExistence type="predicted"/>
<keyword evidence="2" id="KW-1185">Reference proteome</keyword>
<name>A0A2Z6N815_TRISU</name>
<evidence type="ECO:0000313" key="2">
    <source>
        <dbReference type="Proteomes" id="UP000242715"/>
    </source>
</evidence>
<reference evidence="2" key="1">
    <citation type="journal article" date="2017" name="Front. Plant Sci.">
        <title>Climate Clever Clovers: New Paradigm to Reduce the Environmental Footprint of Ruminants by Breeding Low Methanogenic Forages Utilizing Haplotype Variation.</title>
        <authorList>
            <person name="Kaur P."/>
            <person name="Appels R."/>
            <person name="Bayer P.E."/>
            <person name="Keeble-Gagnere G."/>
            <person name="Wang J."/>
            <person name="Hirakawa H."/>
            <person name="Shirasawa K."/>
            <person name="Vercoe P."/>
            <person name="Stefanova K."/>
            <person name="Durmic Z."/>
            <person name="Nichols P."/>
            <person name="Revell C."/>
            <person name="Isobe S.N."/>
            <person name="Edwards D."/>
            <person name="Erskine W."/>
        </authorList>
    </citation>
    <scope>NUCLEOTIDE SEQUENCE [LARGE SCALE GENOMIC DNA]</scope>
    <source>
        <strain evidence="2">cv. Daliak</strain>
    </source>
</reference>
<protein>
    <submittedName>
        <fullName evidence="1">Uncharacterized protein</fullName>
    </submittedName>
</protein>
<sequence>MVQQTHPTTFQLQNPWMLICWFKMKSIHLQKDLDFEPQQLPQDLDSSPVVAKHNDNKFQPYELITKGRKSSAIVDTVPAVVAEQKEHVTTVEFTTFPPTSVLPLLMKTAMNTISTAPPQHLVPSFDPGGSYAKQESSLTHPFQSQPSKPPYCCFATMLSPSFGSS</sequence>
<evidence type="ECO:0000313" key="1">
    <source>
        <dbReference type="EMBL" id="GAU40988.1"/>
    </source>
</evidence>
<accession>A0A2Z6N815</accession>
<dbReference type="EMBL" id="DF973837">
    <property type="protein sequence ID" value="GAU40988.1"/>
    <property type="molecule type" value="Genomic_DNA"/>
</dbReference>
<gene>
    <name evidence="1" type="ORF">TSUD_92130</name>
</gene>